<evidence type="ECO:0000256" key="2">
    <source>
        <dbReference type="ARBA" id="ARBA00022490"/>
    </source>
</evidence>
<accession>D0MGE1</accession>
<keyword evidence="3" id="KW-1005">Bacterial flagellum biogenesis</keyword>
<evidence type="ECO:0000256" key="1">
    <source>
        <dbReference type="ARBA" id="ARBA00004514"/>
    </source>
</evidence>
<keyword evidence="8" id="KW-1185">Reference proteome</keyword>
<dbReference type="HOGENOM" id="CLU_2071293_0_0_10"/>
<protein>
    <recommendedName>
        <fullName evidence="5">Flagellar protein FliT</fullName>
    </recommendedName>
</protein>
<dbReference type="InterPro" id="IPR008622">
    <property type="entry name" value="FliT"/>
</dbReference>
<name>D0MGE1_RHOM4</name>
<dbReference type="Pfam" id="PF05400">
    <property type="entry name" value="FliT"/>
    <property type="match status" value="1"/>
</dbReference>
<dbReference type="EMBL" id="CP001807">
    <property type="protein sequence ID" value="ACY47697.1"/>
    <property type="molecule type" value="Genomic_DNA"/>
</dbReference>
<evidence type="ECO:0000256" key="6">
    <source>
        <dbReference type="SAM" id="MobiDB-lite"/>
    </source>
</evidence>
<feature type="region of interest" description="Disordered" evidence="6">
    <location>
        <begin position="97"/>
        <end position="118"/>
    </location>
</feature>
<keyword evidence="4" id="KW-0143">Chaperone</keyword>
<evidence type="ECO:0000313" key="8">
    <source>
        <dbReference type="Proteomes" id="UP000002221"/>
    </source>
</evidence>
<organism evidence="7 8">
    <name type="scientific">Rhodothermus marinus (strain ATCC 43812 / DSM 4252 / R-10)</name>
    <name type="common">Rhodothermus obamensis</name>
    <dbReference type="NCBI Taxonomy" id="518766"/>
    <lineage>
        <taxon>Bacteria</taxon>
        <taxon>Pseudomonadati</taxon>
        <taxon>Rhodothermota</taxon>
        <taxon>Rhodothermia</taxon>
        <taxon>Rhodothermales</taxon>
        <taxon>Rhodothermaceae</taxon>
        <taxon>Rhodothermus</taxon>
    </lineage>
</organism>
<evidence type="ECO:0000256" key="3">
    <source>
        <dbReference type="ARBA" id="ARBA00022795"/>
    </source>
</evidence>
<dbReference type="KEGG" id="rmr:Rmar_0799"/>
<sequence>MSEHDTLALLREILDLGEAVEQALINHEFEKLQELVSRRGTLVEQLRDHEPPNGFDPEWEVLRVALTAQHRRLQELLSQTEQRLTRSLVELEQYKQARQHYQEETAPKRSVLRAGLQG</sequence>
<dbReference type="AlphaFoldDB" id="D0MGE1"/>
<evidence type="ECO:0000256" key="4">
    <source>
        <dbReference type="ARBA" id="ARBA00023186"/>
    </source>
</evidence>
<keyword evidence="2" id="KW-0963">Cytoplasm</keyword>
<comment type="subcellular location">
    <subcellularLocation>
        <location evidence="1">Cytoplasm</location>
        <location evidence="1">Cytosol</location>
    </subcellularLocation>
</comment>
<dbReference type="Proteomes" id="UP000002221">
    <property type="component" value="Chromosome"/>
</dbReference>
<reference evidence="7 8" key="1">
    <citation type="journal article" date="2009" name="Stand. Genomic Sci.">
        <title>Complete genome sequence of Rhodothermus marinus type strain (R-10).</title>
        <authorList>
            <person name="Nolan M."/>
            <person name="Tindall B.J."/>
            <person name="Pomrenke H."/>
            <person name="Lapidus A."/>
            <person name="Copeland A."/>
            <person name="Glavina Del Rio T."/>
            <person name="Lucas S."/>
            <person name="Chen F."/>
            <person name="Tice H."/>
            <person name="Cheng J.F."/>
            <person name="Saunders E."/>
            <person name="Han C."/>
            <person name="Bruce D."/>
            <person name="Goodwin L."/>
            <person name="Chain P."/>
            <person name="Pitluck S."/>
            <person name="Ovchinikova G."/>
            <person name="Pati A."/>
            <person name="Ivanova N."/>
            <person name="Mavromatis K."/>
            <person name="Chen A."/>
            <person name="Palaniappan K."/>
            <person name="Land M."/>
            <person name="Hauser L."/>
            <person name="Chang Y.J."/>
            <person name="Jeffries C.D."/>
            <person name="Brettin T."/>
            <person name="Goker M."/>
            <person name="Bristow J."/>
            <person name="Eisen J.A."/>
            <person name="Markowitz V."/>
            <person name="Hugenholtz P."/>
            <person name="Kyrpides N.C."/>
            <person name="Klenk H.P."/>
            <person name="Detter J.C."/>
        </authorList>
    </citation>
    <scope>NUCLEOTIDE SEQUENCE [LARGE SCALE GENOMIC DNA]</scope>
    <source>
        <strain evidence="8">ATCC 43812 / DSM 4252 / R-10</strain>
    </source>
</reference>
<dbReference type="RefSeq" id="WP_012843309.1">
    <property type="nucleotide sequence ID" value="NC_013501.1"/>
</dbReference>
<dbReference type="OrthoDB" id="9898768at2"/>
<feature type="compositionally biased region" description="Basic and acidic residues" evidence="6">
    <location>
        <begin position="97"/>
        <end position="107"/>
    </location>
</feature>
<proteinExistence type="predicted"/>
<evidence type="ECO:0000256" key="5">
    <source>
        <dbReference type="ARBA" id="ARBA00093797"/>
    </source>
</evidence>
<evidence type="ECO:0000313" key="7">
    <source>
        <dbReference type="EMBL" id="ACY47697.1"/>
    </source>
</evidence>
<dbReference type="STRING" id="518766.Rmar_0799"/>
<gene>
    <name evidence="7" type="ordered locus">Rmar_0799</name>
</gene>